<sequence>MRLVDVAMTPTHSHGGIASAILPELNLPHGSGVGMRRDQITDELTQLAFEFFYGFSRFEFCLKENGFLGNDKPGNAAEPGWNAFVERYSGTYTLSPEAGDLLAAPPSKQVVGENRALEWRGLRFGEGESDLAKVVRVVKTVRNNLFHGGKHGDAGWDNPERTRALITNSQAVLGTLVELGDFQEDYERRY</sequence>
<dbReference type="EMBL" id="LT599583">
    <property type="protein sequence ID" value="SBW80936.1"/>
    <property type="molecule type" value="Genomic_DNA"/>
</dbReference>
<reference evidence="2" key="1">
    <citation type="submission" date="2016-07" db="EMBL/GenBank/DDBJ databases">
        <authorList>
            <person name="Florea S."/>
            <person name="Webb J.S."/>
            <person name="Jaromczyk J."/>
            <person name="Schardl C.L."/>
        </authorList>
    </citation>
    <scope>NUCLEOTIDE SEQUENCE [LARGE SCALE GENOMIC DNA]</scope>
    <source>
        <strain evidence="2">1YdBTEX2</strain>
    </source>
</reference>
<evidence type="ECO:0000313" key="1">
    <source>
        <dbReference type="EMBL" id="SBW80936.1"/>
    </source>
</evidence>
<evidence type="ECO:0000313" key="2">
    <source>
        <dbReference type="Proteomes" id="UP000245431"/>
    </source>
</evidence>
<accession>A0A1D3JXW0</accession>
<protein>
    <recommendedName>
        <fullName evidence="3">RiboL-PSP-HEPN domain-containing protein</fullName>
    </recommendedName>
</protein>
<organism evidence="1 2">
    <name type="scientific">Pseudomonas veronii 1YdBTEX2</name>
    <dbReference type="NCBI Taxonomy" id="1295141"/>
    <lineage>
        <taxon>Bacteria</taxon>
        <taxon>Pseudomonadati</taxon>
        <taxon>Pseudomonadota</taxon>
        <taxon>Gammaproteobacteria</taxon>
        <taxon>Pseudomonadales</taxon>
        <taxon>Pseudomonadaceae</taxon>
        <taxon>Pseudomonas</taxon>
    </lineage>
</organism>
<proteinExistence type="predicted"/>
<evidence type="ECO:0008006" key="3">
    <source>
        <dbReference type="Google" id="ProtNLM"/>
    </source>
</evidence>
<dbReference type="AlphaFoldDB" id="A0A1D3JXW0"/>
<name>A0A1D3JXW0_PSEVE</name>
<gene>
    <name evidence="1" type="ORF">PVE_R1G3053</name>
</gene>
<dbReference type="Proteomes" id="UP000245431">
    <property type="component" value="Chromosome PVE_r1"/>
</dbReference>